<gene>
    <name evidence="6" type="ORF">ACFQ19_06735</name>
</gene>
<name>A0ABW3NDP2_9BACI</name>
<evidence type="ECO:0000313" key="6">
    <source>
        <dbReference type="EMBL" id="MFD1065716.1"/>
    </source>
</evidence>
<evidence type="ECO:0000256" key="3">
    <source>
        <dbReference type="ARBA" id="ARBA00023235"/>
    </source>
</evidence>
<evidence type="ECO:0000313" key="7">
    <source>
        <dbReference type="Proteomes" id="UP001597041"/>
    </source>
</evidence>
<dbReference type="PIRSF" id="PIRSF005096">
    <property type="entry name" value="GALM"/>
    <property type="match status" value="1"/>
</dbReference>
<dbReference type="InterPro" id="IPR015443">
    <property type="entry name" value="Aldose_1-epimerase"/>
</dbReference>
<comment type="caution">
    <text evidence="6">The sequence shown here is derived from an EMBL/GenBank/DDBJ whole genome shotgun (WGS) entry which is preliminary data.</text>
</comment>
<keyword evidence="7" id="KW-1185">Reference proteome</keyword>
<evidence type="ECO:0000256" key="4">
    <source>
        <dbReference type="ARBA" id="ARBA00023277"/>
    </source>
</evidence>
<accession>A0ABW3NDP2</accession>
<proteinExistence type="inferred from homology"/>
<dbReference type="InterPro" id="IPR008183">
    <property type="entry name" value="Aldose_1/G6P_1-epimerase"/>
</dbReference>
<dbReference type="EMBL" id="JBHTKK010000005">
    <property type="protein sequence ID" value="MFD1065716.1"/>
    <property type="molecule type" value="Genomic_DNA"/>
</dbReference>
<comment type="pathway">
    <text evidence="1 5">Carbohydrate metabolism; hexose metabolism.</text>
</comment>
<dbReference type="InterPro" id="IPR014718">
    <property type="entry name" value="GH-type_carb-bd"/>
</dbReference>
<comment type="catalytic activity">
    <reaction evidence="5">
        <text>alpha-D-glucose = beta-D-glucose</text>
        <dbReference type="Rhea" id="RHEA:10264"/>
        <dbReference type="ChEBI" id="CHEBI:15903"/>
        <dbReference type="ChEBI" id="CHEBI:17925"/>
        <dbReference type="EC" id="5.1.3.3"/>
    </reaction>
</comment>
<dbReference type="EC" id="5.1.3.3" evidence="5"/>
<dbReference type="GO" id="GO:0016853">
    <property type="term" value="F:isomerase activity"/>
    <property type="evidence" value="ECO:0007669"/>
    <property type="project" value="UniProtKB-KW"/>
</dbReference>
<evidence type="ECO:0000256" key="2">
    <source>
        <dbReference type="ARBA" id="ARBA00006206"/>
    </source>
</evidence>
<evidence type="ECO:0000256" key="1">
    <source>
        <dbReference type="ARBA" id="ARBA00005028"/>
    </source>
</evidence>
<dbReference type="PANTHER" id="PTHR10091:SF0">
    <property type="entry name" value="GALACTOSE MUTAROTASE"/>
    <property type="match status" value="1"/>
</dbReference>
<organism evidence="6 7">
    <name type="scientific">Oceanobacillus locisalsi</name>
    <dbReference type="NCBI Taxonomy" id="546107"/>
    <lineage>
        <taxon>Bacteria</taxon>
        <taxon>Bacillati</taxon>
        <taxon>Bacillota</taxon>
        <taxon>Bacilli</taxon>
        <taxon>Bacillales</taxon>
        <taxon>Bacillaceae</taxon>
        <taxon>Oceanobacillus</taxon>
    </lineage>
</organism>
<dbReference type="InterPro" id="IPR011013">
    <property type="entry name" value="Gal_mutarotase_sf_dom"/>
</dbReference>
<dbReference type="CDD" id="cd09019">
    <property type="entry name" value="galactose_mutarotase_like"/>
    <property type="match status" value="1"/>
</dbReference>
<evidence type="ECO:0000256" key="5">
    <source>
        <dbReference type="PIRNR" id="PIRNR005096"/>
    </source>
</evidence>
<comment type="similarity">
    <text evidence="2 5">Belongs to the aldose epimerase family.</text>
</comment>
<keyword evidence="4 5" id="KW-0119">Carbohydrate metabolism</keyword>
<protein>
    <recommendedName>
        <fullName evidence="5">Aldose 1-epimerase</fullName>
        <ecNumber evidence="5">5.1.3.3</ecNumber>
    </recommendedName>
</protein>
<dbReference type="PANTHER" id="PTHR10091">
    <property type="entry name" value="ALDOSE-1-EPIMERASE"/>
    <property type="match status" value="1"/>
</dbReference>
<dbReference type="Pfam" id="PF01263">
    <property type="entry name" value="Aldose_epim"/>
    <property type="match status" value="1"/>
</dbReference>
<sequence length="345" mass="38705">MKVNTKYLNETWKLFILKNDLGMEINILNFGGIITKISTPGKNGKVENVVLGYDNYKDYKTDPYFFGAIIGRVAGRIENAHFSLNGKQYELETNDGVNHLHGGSNGFHQVLWEGETFESDAYAGVTLHYISSDGENGFPGNVKTAVTYTLTNDNELILDYWAQTDETTPFTLTNHSYFNLTGNLRDTIHNHHVTIASHQFAELDDALIPTGKLLDVKNTPFDFTQGQKLREGIVSNTEQNQIVGNGFDHYFIFDYGKKENVFVREETSGRTLTIETNQPGMVMYTSNNLDDGITLSEGTTKKYLGVCFETQGFAGSLHGSNFPSIILKAGDKYQKRTAFRFGIDY</sequence>
<dbReference type="InterPro" id="IPR047215">
    <property type="entry name" value="Galactose_mutarotase-like"/>
</dbReference>
<dbReference type="RefSeq" id="WP_379591305.1">
    <property type="nucleotide sequence ID" value="NZ_JBHTKK010000005.1"/>
</dbReference>
<keyword evidence="3 5" id="KW-0413">Isomerase</keyword>
<dbReference type="NCBIfam" id="NF008277">
    <property type="entry name" value="PRK11055.1"/>
    <property type="match status" value="1"/>
</dbReference>
<dbReference type="Proteomes" id="UP001597041">
    <property type="component" value="Unassembled WGS sequence"/>
</dbReference>
<dbReference type="SUPFAM" id="SSF74650">
    <property type="entry name" value="Galactose mutarotase-like"/>
    <property type="match status" value="1"/>
</dbReference>
<reference evidence="7" key="1">
    <citation type="journal article" date="2019" name="Int. J. Syst. Evol. Microbiol.">
        <title>The Global Catalogue of Microorganisms (GCM) 10K type strain sequencing project: providing services to taxonomists for standard genome sequencing and annotation.</title>
        <authorList>
            <consortium name="The Broad Institute Genomics Platform"/>
            <consortium name="The Broad Institute Genome Sequencing Center for Infectious Disease"/>
            <person name="Wu L."/>
            <person name="Ma J."/>
        </authorList>
    </citation>
    <scope>NUCLEOTIDE SEQUENCE [LARGE SCALE GENOMIC DNA]</scope>
    <source>
        <strain evidence="7">CCUG 56608</strain>
    </source>
</reference>
<dbReference type="Gene3D" id="2.70.98.10">
    <property type="match status" value="1"/>
</dbReference>